<reference evidence="1 2" key="1">
    <citation type="submission" date="2017-01" db="EMBL/GenBank/DDBJ databases">
        <title>Genome analysis of Paenibacillus selenitrireducens ES3-24.</title>
        <authorList>
            <person name="Xu D."/>
            <person name="Yao R."/>
            <person name="Zheng S."/>
        </authorList>
    </citation>
    <scope>NUCLEOTIDE SEQUENCE [LARGE SCALE GENOMIC DNA]</scope>
    <source>
        <strain evidence="1 2">ES3-24</strain>
    </source>
</reference>
<dbReference type="OrthoDB" id="1542at2"/>
<organism evidence="1 2">
    <name type="scientific">Paenibacillus selenitireducens</name>
    <dbReference type="NCBI Taxonomy" id="1324314"/>
    <lineage>
        <taxon>Bacteria</taxon>
        <taxon>Bacillati</taxon>
        <taxon>Bacillota</taxon>
        <taxon>Bacilli</taxon>
        <taxon>Bacillales</taxon>
        <taxon>Paenibacillaceae</taxon>
        <taxon>Paenibacillus</taxon>
    </lineage>
</organism>
<name>A0A1T2XK85_9BACL</name>
<dbReference type="STRING" id="1324314.BVG16_05970"/>
<protein>
    <recommendedName>
        <fullName evidence="3">Ethanolamine utilization protein</fullName>
    </recommendedName>
</protein>
<dbReference type="PANTHER" id="PTHR32432">
    <property type="entry name" value="CELL DIVISION PROTEIN FTSA-RELATED"/>
    <property type="match status" value="1"/>
</dbReference>
<dbReference type="Proteomes" id="UP000190188">
    <property type="component" value="Unassembled WGS sequence"/>
</dbReference>
<dbReference type="Pfam" id="PF06277">
    <property type="entry name" value="EutA"/>
    <property type="match status" value="1"/>
</dbReference>
<dbReference type="AlphaFoldDB" id="A0A1T2XK85"/>
<dbReference type="RefSeq" id="WP_078497627.1">
    <property type="nucleotide sequence ID" value="NZ_MSZX01000002.1"/>
</dbReference>
<evidence type="ECO:0000313" key="1">
    <source>
        <dbReference type="EMBL" id="OPA80280.1"/>
    </source>
</evidence>
<gene>
    <name evidence="1" type="ORF">BVG16_05970</name>
</gene>
<dbReference type="InterPro" id="IPR043129">
    <property type="entry name" value="ATPase_NBD"/>
</dbReference>
<evidence type="ECO:0000313" key="2">
    <source>
        <dbReference type="Proteomes" id="UP000190188"/>
    </source>
</evidence>
<dbReference type="PIRSF" id="PIRSF012293">
    <property type="entry name" value="EutA"/>
    <property type="match status" value="1"/>
</dbReference>
<dbReference type="InterPro" id="IPR050696">
    <property type="entry name" value="FtsA/MreB"/>
</dbReference>
<evidence type="ECO:0008006" key="3">
    <source>
        <dbReference type="Google" id="ProtNLM"/>
    </source>
</evidence>
<accession>A0A1T2XK85</accession>
<dbReference type="EMBL" id="MSZX01000002">
    <property type="protein sequence ID" value="OPA80280.1"/>
    <property type="molecule type" value="Genomic_DNA"/>
</dbReference>
<sequence length="501" mass="54665">MKPAREQWLTSVGIDVGTSTTKMIVSRLRLARMSSTFALPRYDIVERQVRYESPVIMTPLVSDQIDSEPLSQWLNQQYQLAGIQPSEVNTGAVIFTGESASKSNAQAILHGLAEDSGAFVVATAGSDLEAVLAAKGSGAVAYSREQKDILVNVDIGGGTANAAYCYRGKVIHTVTYHVGGRLIRLQPDGTITYISGALQPWLEANGYALRCGECITYETLRNLTITLNRSLLSALRHVSDETSQLLMIGSTAQEVSREHSLTFTKIMISGGIGQWFYTMDSNPTALEEVTVFGDVGPLLASSLRVVCEEQGLEIIPPLQTVRATVLGAGMQSTEISGSTVHFEPGLLPLRNVPIVQFAIPVTDSPSFASQYTTLLHHTFRQAAALYLESDASASRTDSRIRVIGFALQVRKLKYLSYDQLEYVATQLIAAFRQYFPHVETLVLVCEQDIAKALGQRLHLLCLGQPQLICIDQIRVEHGDYIDLGTPVNGTTIPVIIKTLAF</sequence>
<dbReference type="SUPFAM" id="SSF53067">
    <property type="entry name" value="Actin-like ATPase domain"/>
    <property type="match status" value="1"/>
</dbReference>
<keyword evidence="2" id="KW-1185">Reference proteome</keyword>
<dbReference type="InterPro" id="IPR009377">
    <property type="entry name" value="EutA"/>
</dbReference>
<comment type="caution">
    <text evidence="1">The sequence shown here is derived from an EMBL/GenBank/DDBJ whole genome shotgun (WGS) entry which is preliminary data.</text>
</comment>
<dbReference type="PANTHER" id="PTHR32432:SF13">
    <property type="entry name" value="ETHANOLAMINE AMMONIA-LYASE REACTIVASE EUTA"/>
    <property type="match status" value="1"/>
</dbReference>
<proteinExistence type="predicted"/>